<evidence type="ECO:0000313" key="1">
    <source>
        <dbReference type="EMBL" id="EPR39205.1"/>
    </source>
</evidence>
<gene>
    <name evidence="1" type="ORF">dsmv_2709</name>
</gene>
<dbReference type="InterPro" id="IPR053199">
    <property type="entry name" value="cDPG_synthetase-like"/>
</dbReference>
<evidence type="ECO:0000313" key="2">
    <source>
        <dbReference type="Proteomes" id="UP000014977"/>
    </source>
</evidence>
<dbReference type="AlphaFoldDB" id="S7TRB4"/>
<dbReference type="OrthoDB" id="9763469at2"/>
<dbReference type="EMBL" id="ATHJ01000091">
    <property type="protein sequence ID" value="EPR39205.1"/>
    <property type="molecule type" value="Genomic_DNA"/>
</dbReference>
<dbReference type="eggNOG" id="COG2403">
    <property type="taxonomic scope" value="Bacteria"/>
</dbReference>
<dbReference type="Proteomes" id="UP000014977">
    <property type="component" value="Unassembled WGS sequence"/>
</dbReference>
<evidence type="ECO:0008006" key="3">
    <source>
        <dbReference type="Google" id="ProtNLM"/>
    </source>
</evidence>
<comment type="caution">
    <text evidence="1">The sequence shown here is derived from an EMBL/GenBank/DDBJ whole genome shotgun (WGS) entry which is preliminary data.</text>
</comment>
<dbReference type="PANTHER" id="PTHR42869">
    <property type="entry name" value="SLL0572 PROTEIN"/>
    <property type="match status" value="1"/>
</dbReference>
<sequence>MVENVIIMGAAGRDFHNFNVYFRGNPRYHVVGFTATQIPNIDGRCYPAVLAGEEYPEGIPIHPDRDLARLIREHRVDLAAFSYSDVPHTEVMHKAAVVTAAGADFIIIGAPYTMLSSTRTVISVCAVRTGCGKSQTSREVLRILQGMGKRAVSVRHPMPYGDLTEQVVQRFAVHTDMDRHRCTIEEREEYEPVIDMGIPVYAGVDYEKILRAAETEADVIVWDGGNNDTPFYKPDIHIVVFDPHRAGHETAYHPGETNMLMADIAVINKVDSADPEKVLQVRRTIERHNPSAGIVLADSAVIPDDPAAIRGKRVLVVEDGPTLTHGEMTFGAGVIAARRFGAAERVDPRPYLEGSLIRTFADYPRIDRLLPAMGYGPDQIRDLEATINRTPCDLVLAATPIDLARLITVRHPVQRIRYTYRDNSRPTLAELLLKRLSA</sequence>
<dbReference type="STRING" id="897.B2D07_17535"/>
<dbReference type="InterPro" id="IPR027417">
    <property type="entry name" value="P-loop_NTPase"/>
</dbReference>
<name>S7TRB4_DESML</name>
<protein>
    <recommendedName>
        <fullName evidence="3">GTPase</fullName>
    </recommendedName>
</protein>
<dbReference type="PANTHER" id="PTHR42869:SF1">
    <property type="entry name" value="SLL0572 PROTEIN"/>
    <property type="match status" value="1"/>
</dbReference>
<reference evidence="1 2" key="1">
    <citation type="journal article" date="2013" name="Genome Announc.">
        <title>Draft genome sequences for three mercury-methylating, sulfate-reducing bacteria.</title>
        <authorList>
            <person name="Brown S.D."/>
            <person name="Hurt R.A.Jr."/>
            <person name="Gilmour C.C."/>
            <person name="Elias D.A."/>
        </authorList>
    </citation>
    <scope>NUCLEOTIDE SEQUENCE [LARGE SCALE GENOMIC DNA]</scope>
    <source>
        <strain evidence="1 2">DSM 2059</strain>
    </source>
</reference>
<proteinExistence type="predicted"/>
<dbReference type="SUPFAM" id="SSF52540">
    <property type="entry name" value="P-loop containing nucleoside triphosphate hydrolases"/>
    <property type="match status" value="1"/>
</dbReference>
<organism evidence="1 2">
    <name type="scientific">Desulfococcus multivorans DSM 2059</name>
    <dbReference type="NCBI Taxonomy" id="1121405"/>
    <lineage>
        <taxon>Bacteria</taxon>
        <taxon>Pseudomonadati</taxon>
        <taxon>Thermodesulfobacteriota</taxon>
        <taxon>Desulfobacteria</taxon>
        <taxon>Desulfobacterales</taxon>
        <taxon>Desulfococcaceae</taxon>
        <taxon>Desulfococcus</taxon>
    </lineage>
</organism>
<dbReference type="PATRIC" id="fig|1121405.3.peg.2373"/>
<accession>S7TRB4</accession>
<keyword evidence="2" id="KW-1185">Reference proteome</keyword>
<dbReference type="RefSeq" id="WP_020877466.1">
    <property type="nucleotide sequence ID" value="NZ_ATHJ01000091.1"/>
</dbReference>